<evidence type="ECO:0008006" key="4">
    <source>
        <dbReference type="Google" id="ProtNLM"/>
    </source>
</evidence>
<sequence length="88" mass="9103">MQSAPAAMSATMLATLASAAAPALFFAPLSPTFCAVRRASPHRSASRITGTSPAYATRFLSSNAADSAEAAWEDCISRMFSCSVDAEP</sequence>
<comment type="caution">
    <text evidence="2">The sequence shown here is derived from an EMBL/GenBank/DDBJ whole genome shotgun (WGS) entry which is preliminary data.</text>
</comment>
<feature type="signal peptide" evidence="1">
    <location>
        <begin position="1"/>
        <end position="19"/>
    </location>
</feature>
<organism evidence="2 3">
    <name type="scientific">Streptomyces natalensis ATCC 27448</name>
    <dbReference type="NCBI Taxonomy" id="1240678"/>
    <lineage>
        <taxon>Bacteria</taxon>
        <taxon>Bacillati</taxon>
        <taxon>Actinomycetota</taxon>
        <taxon>Actinomycetes</taxon>
        <taxon>Kitasatosporales</taxon>
        <taxon>Streptomycetaceae</taxon>
        <taxon>Streptomyces</taxon>
    </lineage>
</organism>
<gene>
    <name evidence="2" type="ORF">SNA_20390</name>
</gene>
<accession>A0A0D7CKM5</accession>
<name>A0A0D7CKM5_9ACTN</name>
<keyword evidence="3" id="KW-1185">Reference proteome</keyword>
<dbReference type="AlphaFoldDB" id="A0A0D7CKM5"/>
<dbReference type="EMBL" id="JRKI01000028">
    <property type="protein sequence ID" value="KIZ16405.1"/>
    <property type="molecule type" value="Genomic_DNA"/>
</dbReference>
<feature type="chain" id="PRO_5002317732" description="Secreted protein" evidence="1">
    <location>
        <begin position="20"/>
        <end position="88"/>
    </location>
</feature>
<reference evidence="2 3" key="1">
    <citation type="submission" date="2014-09" db="EMBL/GenBank/DDBJ databases">
        <title>Draft genome sequence of Streptomyces natalensis ATCC 27448, producer of the antifungal pimaricin.</title>
        <authorList>
            <person name="Mendes M.V."/>
            <person name="Beites T."/>
            <person name="Pires S."/>
            <person name="Santos C.L."/>
            <person name="Moradas-Ferreira P."/>
        </authorList>
    </citation>
    <scope>NUCLEOTIDE SEQUENCE [LARGE SCALE GENOMIC DNA]</scope>
    <source>
        <strain evidence="2 3">ATCC 27448</strain>
    </source>
</reference>
<evidence type="ECO:0000313" key="2">
    <source>
        <dbReference type="EMBL" id="KIZ16405.1"/>
    </source>
</evidence>
<proteinExistence type="predicted"/>
<protein>
    <recommendedName>
        <fullName evidence="4">Secreted protein</fullName>
    </recommendedName>
</protein>
<dbReference type="Proteomes" id="UP000032458">
    <property type="component" value="Unassembled WGS sequence"/>
</dbReference>
<evidence type="ECO:0000313" key="3">
    <source>
        <dbReference type="Proteomes" id="UP000032458"/>
    </source>
</evidence>
<evidence type="ECO:0000256" key="1">
    <source>
        <dbReference type="SAM" id="SignalP"/>
    </source>
</evidence>
<keyword evidence="1" id="KW-0732">Signal</keyword>